<evidence type="ECO:0000313" key="4">
    <source>
        <dbReference type="EMBL" id="PAV95653.1"/>
    </source>
</evidence>
<keyword evidence="4" id="KW-0813">Transport</keyword>
<evidence type="ECO:0000256" key="1">
    <source>
        <dbReference type="ARBA" id="ARBA00004651"/>
    </source>
</evidence>
<dbReference type="GO" id="GO:0006813">
    <property type="term" value="P:potassium ion transport"/>
    <property type="evidence" value="ECO:0007669"/>
    <property type="project" value="InterPro"/>
</dbReference>
<feature type="transmembrane region" description="Helical" evidence="2">
    <location>
        <begin position="109"/>
        <end position="126"/>
    </location>
</feature>
<comment type="caution">
    <text evidence="4">The sequence shown here is derived from an EMBL/GenBank/DDBJ whole genome shotgun (WGS) entry which is preliminary data.</text>
</comment>
<dbReference type="KEGG" id="hpar:AL518_06895"/>
<dbReference type="GO" id="GO:0005886">
    <property type="term" value="C:plasma membrane"/>
    <property type="evidence" value="ECO:0007669"/>
    <property type="project" value="UniProtKB-SubCell"/>
</dbReference>
<dbReference type="RefSeq" id="WP_008815378.1">
    <property type="nucleotide sequence ID" value="NZ_CALECD010000029.1"/>
</dbReference>
<dbReference type="Gene3D" id="3.40.50.720">
    <property type="entry name" value="NAD(P)-binding Rossmann-like Domain"/>
    <property type="match status" value="1"/>
</dbReference>
<dbReference type="SUPFAM" id="SSF81324">
    <property type="entry name" value="Voltage-gated potassium channels"/>
    <property type="match status" value="1"/>
</dbReference>
<keyword evidence="4" id="KW-0406">Ion transport</keyword>
<dbReference type="PANTHER" id="PTHR43833:SF11">
    <property type="entry name" value="VOLTAGE-GATED POTASSIUM CHANNEL KCH"/>
    <property type="match status" value="1"/>
</dbReference>
<dbReference type="InterPro" id="IPR013099">
    <property type="entry name" value="K_chnl_dom"/>
</dbReference>
<feature type="domain" description="RCK N-terminal" evidence="3">
    <location>
        <begin position="241"/>
        <end position="356"/>
    </location>
</feature>
<proteinExistence type="predicted"/>
<dbReference type="EMBL" id="NQMS01000006">
    <property type="protein sequence ID" value="PAV95653.1"/>
    <property type="molecule type" value="Genomic_DNA"/>
</dbReference>
<feature type="transmembrane region" description="Helical" evidence="2">
    <location>
        <begin position="198"/>
        <end position="223"/>
    </location>
</feature>
<feature type="transmembrane region" description="Helical" evidence="2">
    <location>
        <begin position="12"/>
        <end position="30"/>
    </location>
</feature>
<keyword evidence="4" id="KW-0407">Ion channel</keyword>
<evidence type="ECO:0000259" key="3">
    <source>
        <dbReference type="PROSITE" id="PS51201"/>
    </source>
</evidence>
<keyword evidence="2" id="KW-1133">Transmembrane helix</keyword>
<feature type="transmembrane region" description="Helical" evidence="2">
    <location>
        <begin position="243"/>
        <end position="260"/>
    </location>
</feature>
<keyword evidence="5" id="KW-1185">Reference proteome</keyword>
<organism evidence="4 5">
    <name type="scientific">Hafnia paralvei</name>
    <dbReference type="NCBI Taxonomy" id="546367"/>
    <lineage>
        <taxon>Bacteria</taxon>
        <taxon>Pseudomonadati</taxon>
        <taxon>Pseudomonadota</taxon>
        <taxon>Gammaproteobacteria</taxon>
        <taxon>Enterobacterales</taxon>
        <taxon>Hafniaceae</taxon>
        <taxon>Hafnia</taxon>
    </lineage>
</organism>
<feature type="transmembrane region" description="Helical" evidence="2">
    <location>
        <begin position="86"/>
        <end position="103"/>
    </location>
</feature>
<dbReference type="InterPro" id="IPR003148">
    <property type="entry name" value="RCK_N"/>
</dbReference>
<accession>A0A2A2MA19</accession>
<protein>
    <submittedName>
        <fullName evidence="4">Voltage-gated potassium channel TrkA</fullName>
    </submittedName>
</protein>
<reference evidence="4 5" key="1">
    <citation type="submission" date="2017-08" db="EMBL/GenBank/DDBJ databases">
        <title>Draft Genome Sequence of Hafnia alvei CITHA-6 Isolated from Raw Bovine Milk.</title>
        <authorList>
            <person name="Culligan E.P."/>
            <person name="Mcsweeney A."/>
            <person name="O'Doherty C."/>
            <person name="Gleeson E."/>
            <person name="O'Riordan D."/>
            <person name="Sleator R.D."/>
        </authorList>
    </citation>
    <scope>NUCLEOTIDE SEQUENCE [LARGE SCALE GENOMIC DNA]</scope>
    <source>
        <strain evidence="4 5">CITHA-6</strain>
    </source>
</reference>
<feature type="transmembrane region" description="Helical" evidence="2">
    <location>
        <begin position="172"/>
        <end position="191"/>
    </location>
</feature>
<dbReference type="Pfam" id="PF07885">
    <property type="entry name" value="Ion_trans_2"/>
    <property type="match status" value="1"/>
</dbReference>
<gene>
    <name evidence="4" type="ORF">CJD50_14540</name>
</gene>
<evidence type="ECO:0000313" key="5">
    <source>
        <dbReference type="Proteomes" id="UP000218796"/>
    </source>
</evidence>
<dbReference type="PROSITE" id="PS51201">
    <property type="entry name" value="RCK_N"/>
    <property type="match status" value="1"/>
</dbReference>
<dbReference type="AlphaFoldDB" id="A0A2A2MA19"/>
<sequence>MKKLFHKFIALFKPHWCLAVLVAVYGYFFMRPVMLRAFDYVPSAISTFSSWKDTLSVVGLLEIPQFVLGFGLILMAFGLLLRARVAWAFSLLLLLVTGTLSFLAPQGSLGLFFYAVILSLLLIVYWRRFDHASLAAGGLFALVSFASLLLYAVFGSLYLGGEFAPPILDMPTAFYFSVVSMSTVGFGDIVPHTATARLFTVSVIVMGITVFATSISAIIGPVIGGNLKRLVKGRISHVMRKNHFIIAGATPLALSVYLGLKQRGDALTVIVPPNVSHEYPPDTDLIIGDPSSAKVLIEAGAAKAKFILALRDDDAENAFIVLAAKEVANANTKTISVVNASKHLQKIKRVQPDMVFSLQLLGSELLVRTLSGEPIDDKLITELFFGNTSSVKDVEKG</sequence>
<dbReference type="SUPFAM" id="SSF51735">
    <property type="entry name" value="NAD(P)-binding Rossmann-fold domains"/>
    <property type="match status" value="1"/>
</dbReference>
<dbReference type="InterPro" id="IPR036291">
    <property type="entry name" value="NAD(P)-bd_dom_sf"/>
</dbReference>
<keyword evidence="2" id="KW-0812">Transmembrane</keyword>
<dbReference type="Pfam" id="PF02254">
    <property type="entry name" value="TrkA_N"/>
    <property type="match status" value="1"/>
</dbReference>
<dbReference type="NCBIfam" id="NF007828">
    <property type="entry name" value="PRK10537.1"/>
    <property type="match status" value="1"/>
</dbReference>
<feature type="transmembrane region" description="Helical" evidence="2">
    <location>
        <begin position="63"/>
        <end position="81"/>
    </location>
</feature>
<name>A0A2A2MA19_9GAMM</name>
<dbReference type="Proteomes" id="UP000218796">
    <property type="component" value="Unassembled WGS sequence"/>
</dbReference>
<feature type="transmembrane region" description="Helical" evidence="2">
    <location>
        <begin position="138"/>
        <end position="160"/>
    </location>
</feature>
<dbReference type="Gene3D" id="1.10.287.70">
    <property type="match status" value="1"/>
</dbReference>
<keyword evidence="2" id="KW-0472">Membrane</keyword>
<evidence type="ECO:0000256" key="2">
    <source>
        <dbReference type="SAM" id="Phobius"/>
    </source>
</evidence>
<dbReference type="GO" id="GO:0034220">
    <property type="term" value="P:monoatomic ion transmembrane transport"/>
    <property type="evidence" value="ECO:0007669"/>
    <property type="project" value="UniProtKB-KW"/>
</dbReference>
<dbReference type="GeneID" id="69640255"/>
<comment type="subcellular location">
    <subcellularLocation>
        <location evidence="1">Cell membrane</location>
        <topology evidence="1">Multi-pass membrane protein</topology>
    </subcellularLocation>
</comment>
<dbReference type="PANTHER" id="PTHR43833">
    <property type="entry name" value="POTASSIUM CHANNEL PROTEIN 2-RELATED-RELATED"/>
    <property type="match status" value="1"/>
</dbReference>
<dbReference type="PRINTS" id="PR00169">
    <property type="entry name" value="KCHANNEL"/>
</dbReference>
<dbReference type="OrthoDB" id="9799090at2"/>
<dbReference type="InterPro" id="IPR050721">
    <property type="entry name" value="Trk_Ktr_HKT_K-transport"/>
</dbReference>